<name>A0A8C5ZH09_MARMA</name>
<dbReference type="GeneTree" id="ENSGT00960000190313"/>
<protein>
    <submittedName>
        <fullName evidence="2">Uncharacterized protein</fullName>
    </submittedName>
</protein>
<sequence>MNAAINTGHFLAGPKTEIQVPDSLWQLDTCEGRYYAIRGSSTKAQASVPLQPALLRQSKSPLLIIFQEISFALPLCMLILTPMVNHSAFYPVSIGSGRNVHFHFLPTLALGVNVSMYTFCFRVLTFAQ</sequence>
<reference evidence="2" key="2">
    <citation type="submission" date="2025-09" db="UniProtKB">
        <authorList>
            <consortium name="Ensembl"/>
        </authorList>
    </citation>
    <scope>IDENTIFICATION</scope>
</reference>
<evidence type="ECO:0000313" key="2">
    <source>
        <dbReference type="Ensembl" id="ENSMMMP00000014810.1"/>
    </source>
</evidence>
<evidence type="ECO:0000313" key="3">
    <source>
        <dbReference type="Proteomes" id="UP000694407"/>
    </source>
</evidence>
<evidence type="ECO:0000256" key="1">
    <source>
        <dbReference type="SAM" id="Phobius"/>
    </source>
</evidence>
<keyword evidence="1" id="KW-1133">Transmembrane helix</keyword>
<dbReference type="Ensembl" id="ENSMMMT00000016887.1">
    <property type="protein sequence ID" value="ENSMMMP00000014810.1"/>
    <property type="gene ID" value="ENSMMMG00000013197.1"/>
</dbReference>
<dbReference type="PANTHER" id="PTHR37362">
    <property type="entry name" value="TESTIS-EXPRESSED PROTEIN 38"/>
    <property type="match status" value="1"/>
</dbReference>
<feature type="transmembrane region" description="Helical" evidence="1">
    <location>
        <begin position="62"/>
        <end position="84"/>
    </location>
</feature>
<dbReference type="Pfam" id="PF15834">
    <property type="entry name" value="THEG4"/>
    <property type="match status" value="1"/>
</dbReference>
<dbReference type="Proteomes" id="UP000694407">
    <property type="component" value="Unplaced"/>
</dbReference>
<organism evidence="2 3">
    <name type="scientific">Marmota marmota marmota</name>
    <name type="common">Alpine marmot</name>
    <dbReference type="NCBI Taxonomy" id="9994"/>
    <lineage>
        <taxon>Eukaryota</taxon>
        <taxon>Metazoa</taxon>
        <taxon>Chordata</taxon>
        <taxon>Craniata</taxon>
        <taxon>Vertebrata</taxon>
        <taxon>Euteleostomi</taxon>
        <taxon>Mammalia</taxon>
        <taxon>Eutheria</taxon>
        <taxon>Euarchontoglires</taxon>
        <taxon>Glires</taxon>
        <taxon>Rodentia</taxon>
        <taxon>Sciuromorpha</taxon>
        <taxon>Sciuridae</taxon>
        <taxon>Xerinae</taxon>
        <taxon>Marmotini</taxon>
        <taxon>Marmota</taxon>
    </lineage>
</organism>
<feature type="transmembrane region" description="Helical" evidence="1">
    <location>
        <begin position="104"/>
        <end position="124"/>
    </location>
</feature>
<keyword evidence="3" id="KW-1185">Reference proteome</keyword>
<dbReference type="PANTHER" id="PTHR37362:SF1">
    <property type="entry name" value="TESTIS-EXPRESSED PROTEIN 38"/>
    <property type="match status" value="1"/>
</dbReference>
<dbReference type="AlphaFoldDB" id="A0A8C5ZH09"/>
<keyword evidence="1" id="KW-0812">Transmembrane</keyword>
<reference evidence="2" key="1">
    <citation type="submission" date="2025-08" db="UniProtKB">
        <authorList>
            <consortium name="Ensembl"/>
        </authorList>
    </citation>
    <scope>IDENTIFICATION</scope>
</reference>
<keyword evidence="1" id="KW-0472">Membrane</keyword>
<accession>A0A8C5ZH09</accession>
<proteinExistence type="predicted"/>
<dbReference type="InterPro" id="IPR031677">
    <property type="entry name" value="TEX38"/>
</dbReference>